<accession>A0A0M6XLY0</accession>
<dbReference type="GO" id="GO:0005737">
    <property type="term" value="C:cytoplasm"/>
    <property type="evidence" value="ECO:0007669"/>
    <property type="project" value="TreeGrafter"/>
</dbReference>
<dbReference type="STRING" id="282197.SAMN04488517_10430"/>
<evidence type="ECO:0000313" key="2">
    <source>
        <dbReference type="Proteomes" id="UP000048908"/>
    </source>
</evidence>
<dbReference type="SUPFAM" id="SSF56784">
    <property type="entry name" value="HAD-like"/>
    <property type="match status" value="1"/>
</dbReference>
<dbReference type="PANTHER" id="PTHR19288">
    <property type="entry name" value="4-NITROPHENYLPHOSPHATASE-RELATED"/>
    <property type="match status" value="1"/>
</dbReference>
<proteinExistence type="predicted"/>
<dbReference type="OrthoDB" id="9791073at2"/>
<dbReference type="InterPro" id="IPR036412">
    <property type="entry name" value="HAD-like_sf"/>
</dbReference>
<dbReference type="InterPro" id="IPR006356">
    <property type="entry name" value="HAD-SF_hydro_IIA_hyp3"/>
</dbReference>
<dbReference type="CDD" id="cd07525">
    <property type="entry name" value="HAD_like"/>
    <property type="match status" value="1"/>
</dbReference>
<dbReference type="PANTHER" id="PTHR19288:SF90">
    <property type="entry name" value="OS08G0542600 PROTEIN"/>
    <property type="match status" value="1"/>
</dbReference>
<dbReference type="GO" id="GO:0016791">
    <property type="term" value="F:phosphatase activity"/>
    <property type="evidence" value="ECO:0007669"/>
    <property type="project" value="TreeGrafter"/>
</dbReference>
<evidence type="ECO:0000313" key="1">
    <source>
        <dbReference type="EMBL" id="CTQ32200.1"/>
    </source>
</evidence>
<dbReference type="NCBIfam" id="TIGR01459">
    <property type="entry name" value="HAD-SF-IIA-hyp4"/>
    <property type="match status" value="1"/>
</dbReference>
<name>A0A0M6XLY0_9RHOB</name>
<dbReference type="Proteomes" id="UP000048908">
    <property type="component" value="Unassembled WGS sequence"/>
</dbReference>
<dbReference type="Gene3D" id="3.40.50.1000">
    <property type="entry name" value="HAD superfamily/HAD-like"/>
    <property type="match status" value="2"/>
</dbReference>
<dbReference type="Pfam" id="PF13242">
    <property type="entry name" value="Hydrolase_like"/>
    <property type="match status" value="1"/>
</dbReference>
<dbReference type="Pfam" id="PF13344">
    <property type="entry name" value="Hydrolase_6"/>
    <property type="match status" value="1"/>
</dbReference>
<dbReference type="InterPro" id="IPR006357">
    <property type="entry name" value="HAD-SF_hydro_IIA"/>
</dbReference>
<dbReference type="AlphaFoldDB" id="A0A0M6XLY0"/>
<reference evidence="1 2" key="1">
    <citation type="submission" date="2015-07" db="EMBL/GenBank/DDBJ databases">
        <authorList>
            <person name="Noorani M."/>
        </authorList>
    </citation>
    <scope>NUCLEOTIDE SEQUENCE [LARGE SCALE GENOMIC DNA]</scope>
    <source>
        <strain evidence="1 2">CECT 5088</strain>
    </source>
</reference>
<dbReference type="EMBL" id="CXPG01000012">
    <property type="protein sequence ID" value="CTQ32200.1"/>
    <property type="molecule type" value="Genomic_DNA"/>
</dbReference>
<keyword evidence="2" id="KW-1185">Reference proteome</keyword>
<keyword evidence="1" id="KW-0378">Hydrolase</keyword>
<gene>
    <name evidence="1" type="ORF">JAN5088_00963</name>
</gene>
<sequence>MQIIDSLSEISDRYRALFVDLWGCAHDGVRAIPGAVEALRAFRATGGRVIFVTNSPRPRAGVARQLVGFGVPEDCYDDIATSGDSARVAMFDGAVGRRVWHLGPAHDAGFFEVPAILSDPLNIERVPLDQAEGIVCTGPFDPQADPSDLRPQLLAAKTRGLKLLCANPDIVVDRGEVREWCAGAIARLYTEMGGESLYFGKPHPPIYDLARRRLHAIEEIPDDAILAMGDGPATDAAGAMGEDLDLLFISGGLGAFETGTVVGGNPDPDRLARYLLETGVEPTYVIGTLR</sequence>
<protein>
    <submittedName>
        <fullName evidence="1">HAD hydrolase</fullName>
    </submittedName>
</protein>
<organism evidence="1 2">
    <name type="scientific">Jannaschia rubra</name>
    <dbReference type="NCBI Taxonomy" id="282197"/>
    <lineage>
        <taxon>Bacteria</taxon>
        <taxon>Pseudomonadati</taxon>
        <taxon>Pseudomonadota</taxon>
        <taxon>Alphaproteobacteria</taxon>
        <taxon>Rhodobacterales</taxon>
        <taxon>Roseobacteraceae</taxon>
        <taxon>Jannaschia</taxon>
    </lineage>
</organism>
<dbReference type="InterPro" id="IPR023214">
    <property type="entry name" value="HAD_sf"/>
</dbReference>
<dbReference type="RefSeq" id="WP_055681642.1">
    <property type="nucleotide sequence ID" value="NZ_CANMUL010000001.1"/>
</dbReference>